<dbReference type="SUPFAM" id="SSF160904">
    <property type="entry name" value="Jann2411-like"/>
    <property type="match status" value="1"/>
</dbReference>
<protein>
    <recommendedName>
        <fullName evidence="2">Zinc finger CGNR domain-containing protein</fullName>
    </recommendedName>
</protein>
<comment type="caution">
    <text evidence="3">The sequence shown here is derived from an EMBL/GenBank/DDBJ whole genome shotgun (WGS) entry which is preliminary data.</text>
</comment>
<reference evidence="3 4" key="1">
    <citation type="submission" date="2015-09" db="EMBL/GenBank/DDBJ databases">
        <title>Genome sequence, genome mining and natural product profiling of a biocontrol bacterium Streptomyces malaysiensis F913.</title>
        <authorList>
            <person name="Xu Y."/>
            <person name="Wei J."/>
            <person name="Xie J."/>
            <person name="Li T."/>
            <person name="Zhou Z."/>
        </authorList>
    </citation>
    <scope>NUCLEOTIDE SEQUENCE [LARGE SCALE GENOMIC DNA]</scope>
    <source>
        <strain evidence="3 4">F913</strain>
    </source>
</reference>
<dbReference type="InterPro" id="IPR010852">
    <property type="entry name" value="ABATE"/>
</dbReference>
<name>A0A2J7Z2X2_STRMQ</name>
<dbReference type="Gene3D" id="1.10.3300.10">
    <property type="entry name" value="Jann2411-like domain"/>
    <property type="match status" value="1"/>
</dbReference>
<evidence type="ECO:0000313" key="3">
    <source>
        <dbReference type="EMBL" id="PNG94519.1"/>
    </source>
</evidence>
<dbReference type="Proteomes" id="UP000236520">
    <property type="component" value="Unassembled WGS sequence"/>
</dbReference>
<accession>A0A2J7Z2X2</accession>
<dbReference type="Pfam" id="PF11706">
    <property type="entry name" value="zf-CGNR"/>
    <property type="match status" value="1"/>
</dbReference>
<evidence type="ECO:0000256" key="1">
    <source>
        <dbReference type="SAM" id="MobiDB-lite"/>
    </source>
</evidence>
<gene>
    <name evidence="3" type="ORF">SMF913_10544</name>
</gene>
<dbReference type="InterPro" id="IPR021005">
    <property type="entry name" value="Znf_CGNR"/>
</dbReference>
<dbReference type="EMBL" id="LJIW01000001">
    <property type="protein sequence ID" value="PNG94519.1"/>
    <property type="molecule type" value="Genomic_DNA"/>
</dbReference>
<dbReference type="InterPro" id="IPR023286">
    <property type="entry name" value="ABATE_dom_sf"/>
</dbReference>
<dbReference type="AlphaFoldDB" id="A0A2J7Z2X2"/>
<dbReference type="Pfam" id="PF07336">
    <property type="entry name" value="ABATE"/>
    <property type="match status" value="1"/>
</dbReference>
<dbReference type="PANTHER" id="PTHR35525">
    <property type="entry name" value="BLL6575 PROTEIN"/>
    <property type="match status" value="1"/>
</dbReference>
<feature type="domain" description="Zinc finger CGNR" evidence="2">
    <location>
        <begin position="150"/>
        <end position="193"/>
    </location>
</feature>
<feature type="region of interest" description="Disordered" evidence="1">
    <location>
        <begin position="188"/>
        <end position="219"/>
    </location>
</feature>
<evidence type="ECO:0000259" key="2">
    <source>
        <dbReference type="Pfam" id="PF11706"/>
    </source>
</evidence>
<dbReference type="RefSeq" id="WP_069862842.1">
    <property type="nucleotide sequence ID" value="NZ_LJIW01000001.1"/>
</dbReference>
<dbReference type="PANTHER" id="PTHR35525:SF3">
    <property type="entry name" value="BLL6575 PROTEIN"/>
    <property type="match status" value="1"/>
</dbReference>
<evidence type="ECO:0000313" key="4">
    <source>
        <dbReference type="Proteomes" id="UP000236520"/>
    </source>
</evidence>
<keyword evidence="4" id="KW-1185">Reference proteome</keyword>
<feature type="compositionally biased region" description="Basic and acidic residues" evidence="1">
    <location>
        <begin position="194"/>
        <end position="203"/>
    </location>
</feature>
<organism evidence="3 4">
    <name type="scientific">Streptomyces malaysiensis</name>
    <dbReference type="NCBI Taxonomy" id="92644"/>
    <lineage>
        <taxon>Bacteria</taxon>
        <taxon>Bacillati</taxon>
        <taxon>Actinomycetota</taxon>
        <taxon>Actinomycetes</taxon>
        <taxon>Kitasatosporales</taxon>
        <taxon>Streptomycetaceae</taxon>
        <taxon>Streptomyces</taxon>
        <taxon>Streptomyces violaceusniger group</taxon>
    </lineage>
</organism>
<proteinExistence type="predicted"/>
<sequence>MEELATDRLRLPAGRAPGGLCLVQELVNTSTRLEAESDRVADLLTNGQDANRWLAAALRQWADAAGQQAPALQLTEADLGPLRRLREAMRDLVGARSGPRPSQLSGTSVALRIDAEGHVVYGTTAGGWRAVAALVTAEILLAQHAGTWQRFKTCPYPVCGIAFYDESRNNSRVWHDVRTCGNRTNLAAARGRRRMSEAGDAVDRSQPAADRSRSATSPA</sequence>